<proteinExistence type="predicted"/>
<evidence type="ECO:0000313" key="1">
    <source>
        <dbReference type="EMBL" id="KAK3244860.1"/>
    </source>
</evidence>
<protein>
    <submittedName>
        <fullName evidence="1">Uncharacterized protein</fullName>
    </submittedName>
</protein>
<accession>A0AAE0BZS6</accession>
<dbReference type="AlphaFoldDB" id="A0AAE0BZS6"/>
<dbReference type="EMBL" id="LGRX02031312">
    <property type="protein sequence ID" value="KAK3244860.1"/>
    <property type="molecule type" value="Genomic_DNA"/>
</dbReference>
<sequence length="85" mass="9178">MGVRVSTLGHERRGEIGLLVGAVGAAADAEEVSLLQQLDGHVADGAGGAHIFAEHWERRQARRRWDARGAEGLREAWGALRVGQR</sequence>
<reference evidence="1 2" key="1">
    <citation type="journal article" date="2015" name="Genome Biol. Evol.">
        <title>Comparative Genomics of a Bacterivorous Green Alga Reveals Evolutionary Causalities and Consequences of Phago-Mixotrophic Mode of Nutrition.</title>
        <authorList>
            <person name="Burns J.A."/>
            <person name="Paasch A."/>
            <person name="Narechania A."/>
            <person name="Kim E."/>
        </authorList>
    </citation>
    <scope>NUCLEOTIDE SEQUENCE [LARGE SCALE GENOMIC DNA]</scope>
    <source>
        <strain evidence="1 2">PLY_AMNH</strain>
    </source>
</reference>
<organism evidence="1 2">
    <name type="scientific">Cymbomonas tetramitiformis</name>
    <dbReference type="NCBI Taxonomy" id="36881"/>
    <lineage>
        <taxon>Eukaryota</taxon>
        <taxon>Viridiplantae</taxon>
        <taxon>Chlorophyta</taxon>
        <taxon>Pyramimonadophyceae</taxon>
        <taxon>Pyramimonadales</taxon>
        <taxon>Pyramimonadaceae</taxon>
        <taxon>Cymbomonas</taxon>
    </lineage>
</organism>
<name>A0AAE0BZS6_9CHLO</name>
<comment type="caution">
    <text evidence="1">The sequence shown here is derived from an EMBL/GenBank/DDBJ whole genome shotgun (WGS) entry which is preliminary data.</text>
</comment>
<evidence type="ECO:0000313" key="2">
    <source>
        <dbReference type="Proteomes" id="UP001190700"/>
    </source>
</evidence>
<keyword evidence="2" id="KW-1185">Reference proteome</keyword>
<dbReference type="Proteomes" id="UP001190700">
    <property type="component" value="Unassembled WGS sequence"/>
</dbReference>
<gene>
    <name evidence="1" type="ORF">CYMTET_45548</name>
</gene>